<protein>
    <submittedName>
        <fullName evidence="2">Uncharacterized protein</fullName>
    </submittedName>
</protein>
<gene>
    <name evidence="2" type="ORF">GKE90_07570</name>
    <name evidence="1" type="ORF">PNE06_04040</name>
</gene>
<reference evidence="1" key="2">
    <citation type="submission" date="2023-01" db="EMBL/GenBank/DDBJ databases">
        <title>Human gut microbiome strain richness.</title>
        <authorList>
            <person name="Chen-Liaw A."/>
        </authorList>
    </citation>
    <scope>NUCLEOTIDE SEQUENCE</scope>
    <source>
        <strain evidence="1">1001287st1_F4_1001285I_161205</strain>
    </source>
</reference>
<evidence type="ECO:0000313" key="2">
    <source>
        <dbReference type="EMBL" id="MSB48559.1"/>
    </source>
</evidence>
<dbReference type="Proteomes" id="UP000429811">
    <property type="component" value="Unassembled WGS sequence"/>
</dbReference>
<comment type="caution">
    <text evidence="2">The sequence shown here is derived from an EMBL/GenBank/DDBJ whole genome shotgun (WGS) entry which is preliminary data.</text>
</comment>
<dbReference type="EMBL" id="WKPO01000008">
    <property type="protein sequence ID" value="MSB48559.1"/>
    <property type="molecule type" value="Genomic_DNA"/>
</dbReference>
<proteinExistence type="predicted"/>
<accession>A0A6I2RN81</accession>
<name>A0A6I2RN81_FLAPL</name>
<dbReference type="Proteomes" id="UP001211173">
    <property type="component" value="Unassembled WGS sequence"/>
</dbReference>
<evidence type="ECO:0000313" key="3">
    <source>
        <dbReference type="Proteomes" id="UP000429811"/>
    </source>
</evidence>
<evidence type="ECO:0000313" key="1">
    <source>
        <dbReference type="EMBL" id="MDB7932237.1"/>
    </source>
</evidence>
<organism evidence="2 3">
    <name type="scientific">Flavonifractor plautii</name>
    <name type="common">Fusobacterium plautii</name>
    <dbReference type="NCBI Taxonomy" id="292800"/>
    <lineage>
        <taxon>Bacteria</taxon>
        <taxon>Bacillati</taxon>
        <taxon>Bacillota</taxon>
        <taxon>Clostridia</taxon>
        <taxon>Eubacteriales</taxon>
        <taxon>Oscillospiraceae</taxon>
        <taxon>Flavonifractor</taxon>
    </lineage>
</organism>
<dbReference type="RefSeq" id="WP_154250335.1">
    <property type="nucleotide sequence ID" value="NZ_BAABXT010000001.1"/>
</dbReference>
<sequence>MAKEEIPKIGDKELSESEIEELAKRYDPKNMSQAEYDDFIRFLQEKGVLSNIEAS</sequence>
<dbReference type="AlphaFoldDB" id="A0A6I2RN81"/>
<dbReference type="EMBL" id="JAQLWV010000004">
    <property type="protein sequence ID" value="MDB7932237.1"/>
    <property type="molecule type" value="Genomic_DNA"/>
</dbReference>
<reference evidence="2 3" key="1">
    <citation type="journal article" date="2019" name="Nat. Med.">
        <title>A library of human gut bacterial isolates paired with longitudinal multiomics data enables mechanistic microbiome research.</title>
        <authorList>
            <person name="Poyet M."/>
            <person name="Groussin M."/>
            <person name="Gibbons S.M."/>
            <person name="Avila-Pacheco J."/>
            <person name="Jiang X."/>
            <person name="Kearney S.M."/>
            <person name="Perrotta A.R."/>
            <person name="Berdy B."/>
            <person name="Zhao S."/>
            <person name="Lieberman T.D."/>
            <person name="Swanson P.K."/>
            <person name="Smith M."/>
            <person name="Roesemann S."/>
            <person name="Alexander J.E."/>
            <person name="Rich S.A."/>
            <person name="Livny J."/>
            <person name="Vlamakis H."/>
            <person name="Clish C."/>
            <person name="Bullock K."/>
            <person name="Deik A."/>
            <person name="Scott J."/>
            <person name="Pierce K.A."/>
            <person name="Xavier R.J."/>
            <person name="Alm E.J."/>
        </authorList>
    </citation>
    <scope>NUCLEOTIDE SEQUENCE [LARGE SCALE GENOMIC DNA]</scope>
    <source>
        <strain evidence="2 3">BIOML-A5</strain>
    </source>
</reference>